<comment type="caution">
    <text evidence="1">The sequence shown here is derived from an EMBL/GenBank/DDBJ whole genome shotgun (WGS) entry which is preliminary data.</text>
</comment>
<accession>A0ABV0FXW3</accession>
<dbReference type="RefSeq" id="WP_347703352.1">
    <property type="nucleotide sequence ID" value="NZ_JBDPZD010000001.1"/>
</dbReference>
<dbReference type="Proteomes" id="UP001495147">
    <property type="component" value="Unassembled WGS sequence"/>
</dbReference>
<gene>
    <name evidence="1" type="ORF">ABDJ85_03535</name>
</gene>
<dbReference type="InterPro" id="IPR023393">
    <property type="entry name" value="START-like_dom_sf"/>
</dbReference>
<evidence type="ECO:0000313" key="1">
    <source>
        <dbReference type="EMBL" id="MEO3690525.1"/>
    </source>
</evidence>
<dbReference type="Gene3D" id="3.30.530.20">
    <property type="match status" value="1"/>
</dbReference>
<dbReference type="EMBL" id="JBDPZD010000001">
    <property type="protein sequence ID" value="MEO3690525.1"/>
    <property type="molecule type" value="Genomic_DNA"/>
</dbReference>
<keyword evidence="2" id="KW-1185">Reference proteome</keyword>
<protein>
    <submittedName>
        <fullName evidence="1">Uncharacterized protein</fullName>
    </submittedName>
</protein>
<reference evidence="1 2" key="1">
    <citation type="submission" date="2024-05" db="EMBL/GenBank/DDBJ databases">
        <title>Roseateles sp. DJS-2-20 16S ribosomal RNA gene Genome sequencing and assembly.</title>
        <authorList>
            <person name="Woo H."/>
        </authorList>
    </citation>
    <scope>NUCLEOTIDE SEQUENCE [LARGE SCALE GENOMIC DNA]</scope>
    <source>
        <strain evidence="1 2">DJS-2-20</strain>
    </source>
</reference>
<name>A0ABV0FXW3_9BURK</name>
<proteinExistence type="predicted"/>
<sequence>MHRLIAAQLGDCELRVEFSVGSEGVTVRETFESEPTHSEEQQRAGWPSILDSFVRCVETACVPCSRNLGVSWALGRQAGEALR</sequence>
<organism evidence="1 2">
    <name type="scientific">Roseateles paludis</name>
    <dbReference type="NCBI Taxonomy" id="3145238"/>
    <lineage>
        <taxon>Bacteria</taxon>
        <taxon>Pseudomonadati</taxon>
        <taxon>Pseudomonadota</taxon>
        <taxon>Betaproteobacteria</taxon>
        <taxon>Burkholderiales</taxon>
        <taxon>Sphaerotilaceae</taxon>
        <taxon>Roseateles</taxon>
    </lineage>
</organism>
<evidence type="ECO:0000313" key="2">
    <source>
        <dbReference type="Proteomes" id="UP001495147"/>
    </source>
</evidence>